<evidence type="ECO:0000313" key="5">
    <source>
        <dbReference type="EMBL" id="OWQ76100.1"/>
    </source>
</evidence>
<dbReference type="PROSITE" id="PS51257">
    <property type="entry name" value="PROKAR_LIPOPROTEIN"/>
    <property type="match status" value="1"/>
</dbReference>
<organism evidence="5 8">
    <name type="scientific">Stenotrophomonas maltophilia</name>
    <name type="common">Pseudomonas maltophilia</name>
    <name type="synonym">Xanthomonas maltophilia</name>
    <dbReference type="NCBI Taxonomy" id="40324"/>
    <lineage>
        <taxon>Bacteria</taxon>
        <taxon>Pseudomonadati</taxon>
        <taxon>Pseudomonadota</taxon>
        <taxon>Gammaproteobacteria</taxon>
        <taxon>Lysobacterales</taxon>
        <taxon>Lysobacteraceae</taxon>
        <taxon>Stenotrophomonas</taxon>
        <taxon>Stenotrophomonas maltophilia group</taxon>
    </lineage>
</organism>
<evidence type="ECO:0000256" key="1">
    <source>
        <dbReference type="ARBA" id="ARBA00004370"/>
    </source>
</evidence>
<evidence type="ECO:0000313" key="4">
    <source>
        <dbReference type="EMBL" id="MBH1792290.1"/>
    </source>
</evidence>
<dbReference type="Proteomes" id="UP000634179">
    <property type="component" value="Unassembled WGS sequence"/>
</dbReference>
<dbReference type="EMBL" id="NIVX01000049">
    <property type="protein sequence ID" value="OWQ76100.1"/>
    <property type="molecule type" value="Genomic_DNA"/>
</dbReference>
<reference evidence="7 10" key="3">
    <citation type="submission" date="2020-08" db="EMBL/GenBank/DDBJ databases">
        <title>Phenotypic and transcriptomic analysis of seven clinical Stenotrophomonas maltophilia isolates identify a small set of shared and commonly regulated genes involved in biofilm lifestyle.</title>
        <authorList>
            <person name="Alio I."/>
            <person name="Gudzuhn M."/>
            <person name="Streit W."/>
        </authorList>
    </citation>
    <scope>NUCLEOTIDE SEQUENCE [LARGE SCALE GENOMIC DNA]</scope>
    <source>
        <strain evidence="7 10">UHH_SKK55</strain>
    </source>
</reference>
<keyword evidence="2" id="KW-0472">Membrane</keyword>
<dbReference type="AlphaFoldDB" id="A0A0H2R2I9"/>
<evidence type="ECO:0000313" key="6">
    <source>
        <dbReference type="EMBL" id="PAM70895.1"/>
    </source>
</evidence>
<feature type="signal peptide" evidence="3">
    <location>
        <begin position="1"/>
        <end position="17"/>
    </location>
</feature>
<evidence type="ECO:0000256" key="3">
    <source>
        <dbReference type="SAM" id="SignalP"/>
    </source>
</evidence>
<sequence length="164" mass="16482">MKIQLIAASAIATLALAGCATSPGYSGGGYNNGYNNGGYGNNGGYNQGRCADCGIVTRINTVPSGRTAPSATGAILGGIVGAVAGHEISDHTGGSRGNKNIAAAAGAVGGALAGNQIQKNVTSDTYDISVRMDDGRTIVVNQRDLGGIRENTYVRVVNGKVILR</sequence>
<evidence type="ECO:0000313" key="9">
    <source>
        <dbReference type="Proteomes" id="UP000216433"/>
    </source>
</evidence>
<dbReference type="Proteomes" id="UP000515598">
    <property type="component" value="Chromosome"/>
</dbReference>
<gene>
    <name evidence="5" type="ORF">CEE63_07120</name>
    <name evidence="6" type="ORF">CEK00_12225</name>
    <name evidence="7" type="ORF">GPNADHDJ_03717</name>
    <name evidence="4" type="ORF">I5V89_20740</name>
</gene>
<dbReference type="InterPro" id="IPR051407">
    <property type="entry name" value="Bact_OM_lipoprot/Surf_antigen"/>
</dbReference>
<dbReference type="PANTHER" id="PTHR35603:SF2">
    <property type="entry name" value="OUTER MEMBRANE LIPOPROTEIN"/>
    <property type="match status" value="1"/>
</dbReference>
<dbReference type="Proteomes" id="UP000197090">
    <property type="component" value="Unassembled WGS sequence"/>
</dbReference>
<reference evidence="5 8" key="2">
    <citation type="submission" date="2017-06" db="EMBL/GenBank/DDBJ databases">
        <authorList>
            <person name="Kim H.J."/>
            <person name="Triplett B.A."/>
        </authorList>
    </citation>
    <scope>NUCLEOTIDE SEQUENCE [LARGE SCALE GENOMIC DNA]</scope>
    <source>
        <strain evidence="5 8">594</strain>
    </source>
</reference>
<name>A0A0H2R2I9_STEMA</name>
<feature type="chain" id="PRO_5015039846" evidence="3">
    <location>
        <begin position="18"/>
        <end position="164"/>
    </location>
</feature>
<accession>A0A0H2R2I9</accession>
<dbReference type="OrthoDB" id="5966509at2"/>
<keyword evidence="5" id="KW-0449">Lipoprotein</keyword>
<dbReference type="GO" id="GO:0019867">
    <property type="term" value="C:outer membrane"/>
    <property type="evidence" value="ECO:0007669"/>
    <property type="project" value="InterPro"/>
</dbReference>
<evidence type="ECO:0000313" key="8">
    <source>
        <dbReference type="Proteomes" id="UP000197090"/>
    </source>
</evidence>
<dbReference type="EMBL" id="CP060025">
    <property type="protein sequence ID" value="QNG79470.1"/>
    <property type="molecule type" value="Genomic_DNA"/>
</dbReference>
<reference evidence="6 9" key="1">
    <citation type="submission" date="2017-06" db="EMBL/GenBank/DDBJ databases">
        <title>Genome sequencing and assembly of Stenotrophomonas maltophilia DF07.</title>
        <authorList>
            <person name="Iyer R."/>
        </authorList>
    </citation>
    <scope>NUCLEOTIDE SEQUENCE [LARGE SCALE GENOMIC DNA]</scope>
    <source>
        <strain evidence="6 9">DF07</strain>
    </source>
</reference>
<reference evidence="4" key="4">
    <citation type="submission" date="2020-11" db="EMBL/GenBank/DDBJ databases">
        <title>Enhanced detection system for hospital associated transmission using whole genome sequencing surveillance.</title>
        <authorList>
            <person name="Harrison L.H."/>
            <person name="Van Tyne D."/>
            <person name="Marsh J.W."/>
            <person name="Griffith M.P."/>
            <person name="Snyder D.J."/>
            <person name="Cooper V.S."/>
            <person name="Mustapha M."/>
        </authorList>
    </citation>
    <scope>NUCLEOTIDE SEQUENCE</scope>
    <source>
        <strain evidence="4">STEN00053</strain>
    </source>
</reference>
<evidence type="ECO:0000313" key="10">
    <source>
        <dbReference type="Proteomes" id="UP000515598"/>
    </source>
</evidence>
<dbReference type="GeneID" id="93744049"/>
<dbReference type="EMBL" id="JADUOV010000021">
    <property type="protein sequence ID" value="MBH1792290.1"/>
    <property type="molecule type" value="Genomic_DNA"/>
</dbReference>
<evidence type="ECO:0000313" key="7">
    <source>
        <dbReference type="EMBL" id="QNG79470.1"/>
    </source>
</evidence>
<comment type="subcellular location">
    <subcellularLocation>
        <location evidence="1">Membrane</location>
    </subcellularLocation>
</comment>
<protein>
    <submittedName>
        <fullName evidence="4">Glycine zipper 2TM domain-containing protein</fullName>
    </submittedName>
    <submittedName>
        <fullName evidence="5">Peptidoglycan-associated outer membrane lipoprotein</fullName>
    </submittedName>
</protein>
<proteinExistence type="predicted"/>
<dbReference type="Proteomes" id="UP000216433">
    <property type="component" value="Unassembled WGS sequence"/>
</dbReference>
<dbReference type="PANTHER" id="PTHR35603">
    <property type="match status" value="1"/>
</dbReference>
<dbReference type="EMBL" id="NJGC01000013">
    <property type="protein sequence ID" value="PAM70895.1"/>
    <property type="molecule type" value="Genomic_DNA"/>
</dbReference>
<keyword evidence="3" id="KW-0732">Signal</keyword>
<dbReference type="RefSeq" id="WP_005417545.1">
    <property type="nucleotide sequence ID" value="NZ_CABMJM010000148.1"/>
</dbReference>
<evidence type="ECO:0000256" key="2">
    <source>
        <dbReference type="ARBA" id="ARBA00023136"/>
    </source>
</evidence>